<keyword evidence="2" id="KW-1133">Transmembrane helix</keyword>
<organism evidence="3 4">
    <name type="scientific">Carnegiea gigantea</name>
    <dbReference type="NCBI Taxonomy" id="171969"/>
    <lineage>
        <taxon>Eukaryota</taxon>
        <taxon>Viridiplantae</taxon>
        <taxon>Streptophyta</taxon>
        <taxon>Embryophyta</taxon>
        <taxon>Tracheophyta</taxon>
        <taxon>Spermatophyta</taxon>
        <taxon>Magnoliopsida</taxon>
        <taxon>eudicotyledons</taxon>
        <taxon>Gunneridae</taxon>
        <taxon>Pentapetalae</taxon>
        <taxon>Caryophyllales</taxon>
        <taxon>Cactineae</taxon>
        <taxon>Cactaceae</taxon>
        <taxon>Cactoideae</taxon>
        <taxon>Echinocereeae</taxon>
        <taxon>Carnegiea</taxon>
    </lineage>
</organism>
<proteinExistence type="predicted"/>
<name>A0A9Q1GZ19_9CARY</name>
<dbReference type="EMBL" id="JAKOGI010001067">
    <property type="protein sequence ID" value="KAJ8427996.1"/>
    <property type="molecule type" value="Genomic_DNA"/>
</dbReference>
<dbReference type="AlphaFoldDB" id="A0A9Q1GZ19"/>
<sequence>MPSENRKKKRLVINTFPSSPPAWPSSNSNANWSGSTMVMIEEASLLYLHLVRYKRKANGDHRAARTPIDMDVIAYREVLTNDPHLPAQCLQLIGFSEANFPLEYLGVSITASKLTKVECQSLVEKILSRVHIWNTRHFSFAGRAKLINSVIFGMFNYWASIFMLPTNVPKRKTCCESNGYTVDTYEVKHGGNTPLNHIAAGTGRRYASSRSSSKKDAKPLSNGHGKTTRLIRLLMANGKATEGALGKALFVRQLKRMNIISFSPEHMLKKSGKGPKHGGTSLKAQPLKICLPHYFQSKAHRRKHKSPMQFLH</sequence>
<gene>
    <name evidence="3" type="ORF">Cgig2_028006</name>
</gene>
<keyword evidence="2" id="KW-0812">Transmembrane</keyword>
<evidence type="ECO:0000313" key="4">
    <source>
        <dbReference type="Proteomes" id="UP001153076"/>
    </source>
</evidence>
<accession>A0A9Q1GZ19</accession>
<keyword evidence="2" id="KW-0472">Membrane</keyword>
<feature type="transmembrane region" description="Helical" evidence="2">
    <location>
        <begin position="146"/>
        <end position="165"/>
    </location>
</feature>
<protein>
    <submittedName>
        <fullName evidence="3">Uncharacterized protein</fullName>
    </submittedName>
</protein>
<evidence type="ECO:0000256" key="1">
    <source>
        <dbReference type="SAM" id="MobiDB-lite"/>
    </source>
</evidence>
<dbReference type="PANTHER" id="PTHR33116:SF84">
    <property type="entry name" value="RNA-DIRECTED DNA POLYMERASE"/>
    <property type="match status" value="1"/>
</dbReference>
<keyword evidence="4" id="KW-1185">Reference proteome</keyword>
<comment type="caution">
    <text evidence="3">The sequence shown here is derived from an EMBL/GenBank/DDBJ whole genome shotgun (WGS) entry which is preliminary data.</text>
</comment>
<evidence type="ECO:0000313" key="3">
    <source>
        <dbReference type="EMBL" id="KAJ8427996.1"/>
    </source>
</evidence>
<feature type="region of interest" description="Disordered" evidence="1">
    <location>
        <begin position="198"/>
        <end position="224"/>
    </location>
</feature>
<dbReference type="Proteomes" id="UP001153076">
    <property type="component" value="Unassembled WGS sequence"/>
</dbReference>
<reference evidence="3" key="1">
    <citation type="submission" date="2022-04" db="EMBL/GenBank/DDBJ databases">
        <title>Carnegiea gigantea Genome sequencing and assembly v2.</title>
        <authorList>
            <person name="Copetti D."/>
            <person name="Sanderson M.J."/>
            <person name="Burquez A."/>
            <person name="Wojciechowski M.F."/>
        </authorList>
    </citation>
    <scope>NUCLEOTIDE SEQUENCE</scope>
    <source>
        <strain evidence="3">SGP5-SGP5p</strain>
        <tissue evidence="3">Aerial part</tissue>
    </source>
</reference>
<evidence type="ECO:0000256" key="2">
    <source>
        <dbReference type="SAM" id="Phobius"/>
    </source>
</evidence>
<dbReference type="PANTHER" id="PTHR33116">
    <property type="entry name" value="REVERSE TRANSCRIPTASE ZINC-BINDING DOMAIN-CONTAINING PROTEIN-RELATED-RELATED"/>
    <property type="match status" value="1"/>
</dbReference>
<dbReference type="OrthoDB" id="1751077at2759"/>